<dbReference type="InterPro" id="IPR012337">
    <property type="entry name" value="RNaseH-like_sf"/>
</dbReference>
<feature type="domain" description="Integrase catalytic" evidence="2">
    <location>
        <begin position="545"/>
        <end position="737"/>
    </location>
</feature>
<sequence length="937" mass="106001">MTPVAHVKSCAEGFFCLSICRVLSDRVAFQESEMSSQEQLADLFHRRRLSADAIAMIENIRQSEPSRILRSGTHNVVTHYTSRKMGCVIKAEARRTELAAIFQWDHDDVTHEFYDQPPAIKKIHDLGNGKTRSHLYTPDFFRIAEDFVGWVECKAEGWLREQATSPSPHYIQDKTGTWRCPAAERFAHAYGLDYTVRSSVESDPIVIQNISDLSDYYREDCPEPTIQQLKQIQDALRDGWCWLRDLLKCGDGPMADAIYKLIADEKLHVDLRVASLMREPHRVRVFRTRALLESSEIWFEPLLATSSTGIRSVTPTSGSAVVWDGSAWEIVNAGDTEIFLRRKNTDGKECVQRLPVADFEQLVGTGSIAGTTAITNPQLAAAGARLCRATAEDIRSAMHRYYCIHPELCPPTENHLASSRAIRKWKRFAQQGLIEYGNEFVGLLPQIHDRGNRARRLPPRVLEIIHEVIDQEVQSSTAPGNFNAWSLVVNTCRKEGLMLPSRKTFTAEIQRVTTPEALKKAREGEKAGYSLELPFLILERDTPKHGTRPFDIAHIDHTQLDLQLVNEATGAPMGKPWLTVMIDAYTRMILAWVLLFVEPSYRSCMLVLRDCVRRHHRLPRTLVSDQGREFLGTYYEQLLAMFGVNKRTRPASQPRFGNIIERVFGVQNSQFTLALIGNNKALQSPRSMSPTHDPRDLAVWNLRAFRESFDGYLGEVYHQVEHPALGISPTIAMEIGMVQSGERSHTLIPYDQNFLILSMPTNTKGTSRVQRDGSIKVNRIDYFSNALLDYVGQNIPVRYDPFDVSHAYALGKLGWIEATSMYRSELAGRSEKEIEAISQEINEVNRRDGVREKDRAALLGAYLQKIRGREAKLKLELQRTRDRELRSTDQDVGLLTGPADSSDTLSPSPLSPPHPSPSEPTKDVGFDSISQEAYKDF</sequence>
<dbReference type="InterPro" id="IPR036397">
    <property type="entry name" value="RNaseH_sf"/>
</dbReference>
<dbReference type="Proteomes" id="UP000023268">
    <property type="component" value="Unassembled WGS sequence"/>
</dbReference>
<gene>
    <name evidence="3" type="ORF">AZ34_14475</name>
</gene>
<dbReference type="OrthoDB" id="5439087at2"/>
<dbReference type="eggNOG" id="COG2801">
    <property type="taxonomic scope" value="Bacteria"/>
</dbReference>
<accession>A0A016XMY5</accession>
<dbReference type="InterPro" id="IPR001584">
    <property type="entry name" value="Integrase_cat-core"/>
</dbReference>
<feature type="region of interest" description="Disordered" evidence="1">
    <location>
        <begin position="882"/>
        <end position="937"/>
    </location>
</feature>
<dbReference type="Gene3D" id="2.30.30.130">
    <property type="entry name" value="Transposase, Mu, C-terminal"/>
    <property type="match status" value="1"/>
</dbReference>
<dbReference type="GO" id="GO:0003676">
    <property type="term" value="F:nucleic acid binding"/>
    <property type="evidence" value="ECO:0007669"/>
    <property type="project" value="InterPro"/>
</dbReference>
<evidence type="ECO:0000313" key="4">
    <source>
        <dbReference type="Proteomes" id="UP000023268"/>
    </source>
</evidence>
<dbReference type="InterPro" id="IPR009004">
    <property type="entry name" value="Transposase_Mu_C"/>
</dbReference>
<comment type="caution">
    <text evidence="3">The sequence shown here is derived from an EMBL/GenBank/DDBJ whole genome shotgun (WGS) entry which is preliminary data.</text>
</comment>
<dbReference type="STRING" id="1458275.AZ34_14475"/>
<protein>
    <recommendedName>
        <fullName evidence="2">Integrase catalytic domain-containing protein</fullName>
    </recommendedName>
</protein>
<dbReference type="Pfam" id="PF00665">
    <property type="entry name" value="rve"/>
    <property type="match status" value="1"/>
</dbReference>
<evidence type="ECO:0000259" key="2">
    <source>
        <dbReference type="PROSITE" id="PS50994"/>
    </source>
</evidence>
<name>A0A016XMY5_9BURK</name>
<dbReference type="Pfam" id="PF09299">
    <property type="entry name" value="Mu-transpos_C"/>
    <property type="match status" value="1"/>
</dbReference>
<dbReference type="PROSITE" id="PS50994">
    <property type="entry name" value="INTEGRASE"/>
    <property type="match status" value="1"/>
</dbReference>
<dbReference type="GO" id="GO:0015074">
    <property type="term" value="P:DNA integration"/>
    <property type="evidence" value="ECO:0007669"/>
    <property type="project" value="InterPro"/>
</dbReference>
<organism evidence="3 4">
    <name type="scientific">Hylemonella gracilis str. Niagara R</name>
    <dbReference type="NCBI Taxonomy" id="1458275"/>
    <lineage>
        <taxon>Bacteria</taxon>
        <taxon>Pseudomonadati</taxon>
        <taxon>Pseudomonadota</taxon>
        <taxon>Betaproteobacteria</taxon>
        <taxon>Burkholderiales</taxon>
        <taxon>Comamonadaceae</taxon>
        <taxon>Hylemonella</taxon>
    </lineage>
</organism>
<dbReference type="InterPro" id="IPR015378">
    <property type="entry name" value="Transposase-like_Mu_C"/>
</dbReference>
<dbReference type="SUPFAM" id="SSF50610">
    <property type="entry name" value="mu transposase, C-terminal domain"/>
    <property type="match status" value="1"/>
</dbReference>
<dbReference type="AlphaFoldDB" id="A0A016XMY5"/>
<dbReference type="EMBL" id="JEMG01000001">
    <property type="protein sequence ID" value="EYC52942.1"/>
    <property type="molecule type" value="Genomic_DNA"/>
</dbReference>
<dbReference type="SUPFAM" id="SSF53098">
    <property type="entry name" value="Ribonuclease H-like"/>
    <property type="match status" value="1"/>
</dbReference>
<proteinExistence type="predicted"/>
<feature type="compositionally biased region" description="Pro residues" evidence="1">
    <location>
        <begin position="909"/>
        <end position="918"/>
    </location>
</feature>
<reference evidence="3 4" key="1">
    <citation type="submission" date="2014-02" db="EMBL/GenBank/DDBJ databases">
        <title>Draft Genome of Hylemonella gracilis isolated from the Niagara River.</title>
        <authorList>
            <person name="Pawlowski D.R."/>
            <person name="Koudelka G.B."/>
        </authorList>
    </citation>
    <scope>NUCLEOTIDE SEQUENCE [LARGE SCALE GENOMIC DNA]</scope>
    <source>
        <strain evidence="3 4">Niagara R</strain>
    </source>
</reference>
<evidence type="ECO:0000313" key="3">
    <source>
        <dbReference type="EMBL" id="EYC52942.1"/>
    </source>
</evidence>
<evidence type="ECO:0000256" key="1">
    <source>
        <dbReference type="SAM" id="MobiDB-lite"/>
    </source>
</evidence>
<dbReference type="Gene3D" id="3.30.420.10">
    <property type="entry name" value="Ribonuclease H-like superfamily/Ribonuclease H"/>
    <property type="match status" value="1"/>
</dbReference>